<evidence type="ECO:0000256" key="4">
    <source>
        <dbReference type="ARBA" id="ARBA00022723"/>
    </source>
</evidence>
<dbReference type="InterPro" id="IPR051335">
    <property type="entry name" value="Alanyl-tRNA_Editing_Enzymes"/>
</dbReference>
<comment type="subcellular location">
    <subcellularLocation>
        <location evidence="2">Cytoplasm</location>
    </subcellularLocation>
</comment>
<evidence type="ECO:0000313" key="9">
    <source>
        <dbReference type="EMBL" id="ATB33146.1"/>
    </source>
</evidence>
<evidence type="ECO:0000256" key="7">
    <source>
        <dbReference type="SAM" id="Coils"/>
    </source>
</evidence>
<dbReference type="Gene3D" id="3.10.310.40">
    <property type="match status" value="1"/>
</dbReference>
<dbReference type="PANTHER" id="PTHR43462:SF1">
    <property type="entry name" value="ALANYL-TRNA EDITING PROTEIN AARSD1"/>
    <property type="match status" value="1"/>
</dbReference>
<feature type="coiled-coil region" evidence="7">
    <location>
        <begin position="269"/>
        <end position="296"/>
    </location>
</feature>
<evidence type="ECO:0000256" key="3">
    <source>
        <dbReference type="ARBA" id="ARBA00017959"/>
    </source>
</evidence>
<dbReference type="SUPFAM" id="SSF50447">
    <property type="entry name" value="Translation proteins"/>
    <property type="match status" value="1"/>
</dbReference>
<dbReference type="InterPro" id="IPR018164">
    <property type="entry name" value="Ala-tRNA-synth_IIc_N"/>
</dbReference>
<gene>
    <name evidence="9" type="ORF">MEBOL_006635</name>
</gene>
<reference evidence="9 10" key="1">
    <citation type="submission" date="2017-06" db="EMBL/GenBank/DDBJ databases">
        <authorList>
            <person name="Kim H.J."/>
            <person name="Triplett B.A."/>
        </authorList>
    </citation>
    <scope>NUCLEOTIDE SEQUENCE [LARGE SCALE GENOMIC DNA]</scope>
    <source>
        <strain evidence="9 10">DSM 14713</strain>
    </source>
</reference>
<sequence>MTTTPTERLYFADPFLTRFTGHVIAHGTWNGLPSVVLDRTAFYPEAGGQMADRGVLGGHAVRDVQVDDAGVVHHLLELAEGTPLPAPGTELSGDIDPVRRRIHMALHTGQHMLSSALVNVAHAHTVSSRLGETVCTIDVDVEALDERLVAEAEAQVNALIDADVPIRAFFPTPEELAALPLRRAPKVTDNIRVVQITGFDVSPCGGTHCTRSGQVGLVRVLGVERYKGKGRVLFSAGGRARSELWQEAGVLRALSRTFSCAPLDVPASVDKLRRDLTEAREALGAARAKLAEATAAELAAQLERSPEQRVVAVLEGAPPEELRSVAARLTNRPGAVVLLAGRSPEGLAVLIARGAGSTFGCGAFLKRAAEAAGGRGGGRPEHAEGRLPPQTDWPALVASLLA</sequence>
<evidence type="ECO:0000256" key="1">
    <source>
        <dbReference type="ARBA" id="ARBA00001947"/>
    </source>
</evidence>
<dbReference type="Pfam" id="PF07973">
    <property type="entry name" value="tRNA_SAD"/>
    <property type="match status" value="1"/>
</dbReference>
<evidence type="ECO:0000256" key="6">
    <source>
        <dbReference type="ARBA" id="ARBA00032577"/>
    </source>
</evidence>
<dbReference type="InterPro" id="IPR018165">
    <property type="entry name" value="Ala-tRNA-synth_IIc_core"/>
</dbReference>
<dbReference type="GO" id="GO:0004813">
    <property type="term" value="F:alanine-tRNA ligase activity"/>
    <property type="evidence" value="ECO:0007669"/>
    <property type="project" value="InterPro"/>
</dbReference>
<dbReference type="OrthoDB" id="9812949at2"/>
<dbReference type="InterPro" id="IPR009000">
    <property type="entry name" value="Transl_B-barrel_sf"/>
</dbReference>
<keyword evidence="10" id="KW-1185">Reference proteome</keyword>
<keyword evidence="4" id="KW-0479">Metal-binding</keyword>
<dbReference type="RefSeq" id="WP_095981228.1">
    <property type="nucleotide sequence ID" value="NZ_CP022163.1"/>
</dbReference>
<dbReference type="EMBL" id="CP022163">
    <property type="protein sequence ID" value="ATB33146.1"/>
    <property type="molecule type" value="Genomic_DNA"/>
</dbReference>
<dbReference type="InterPro" id="IPR012947">
    <property type="entry name" value="tRNA_SAD"/>
</dbReference>
<dbReference type="GO" id="GO:0005524">
    <property type="term" value="F:ATP binding"/>
    <property type="evidence" value="ECO:0007669"/>
    <property type="project" value="InterPro"/>
</dbReference>
<dbReference type="GO" id="GO:0002161">
    <property type="term" value="F:aminoacyl-tRNA deacylase activity"/>
    <property type="evidence" value="ECO:0007669"/>
    <property type="project" value="UniProtKB-ARBA"/>
</dbReference>
<dbReference type="SMART" id="SM00863">
    <property type="entry name" value="tRNA_SAD"/>
    <property type="match status" value="1"/>
</dbReference>
<dbReference type="GO" id="GO:0003676">
    <property type="term" value="F:nucleic acid binding"/>
    <property type="evidence" value="ECO:0007669"/>
    <property type="project" value="InterPro"/>
</dbReference>
<feature type="domain" description="Alanyl-transfer RNA synthetases family profile" evidence="8">
    <location>
        <begin position="1"/>
        <end position="247"/>
    </location>
</feature>
<organism evidence="9 10">
    <name type="scientific">Melittangium boletus DSM 14713</name>
    <dbReference type="NCBI Taxonomy" id="1294270"/>
    <lineage>
        <taxon>Bacteria</taxon>
        <taxon>Pseudomonadati</taxon>
        <taxon>Myxococcota</taxon>
        <taxon>Myxococcia</taxon>
        <taxon>Myxococcales</taxon>
        <taxon>Cystobacterineae</taxon>
        <taxon>Archangiaceae</taxon>
        <taxon>Melittangium</taxon>
    </lineage>
</organism>
<dbReference type="KEGG" id="mbd:MEBOL_006635"/>
<dbReference type="PROSITE" id="PS50860">
    <property type="entry name" value="AA_TRNA_LIGASE_II_ALA"/>
    <property type="match status" value="1"/>
</dbReference>
<dbReference type="Pfam" id="PF01411">
    <property type="entry name" value="tRNA-synt_2c"/>
    <property type="match status" value="1"/>
</dbReference>
<evidence type="ECO:0000259" key="8">
    <source>
        <dbReference type="PROSITE" id="PS50860"/>
    </source>
</evidence>
<dbReference type="Gene3D" id="3.30.980.10">
    <property type="entry name" value="Threonyl-trna Synthetase, Chain A, domain 2"/>
    <property type="match status" value="1"/>
</dbReference>
<dbReference type="PANTHER" id="PTHR43462">
    <property type="entry name" value="ALANYL-TRNA EDITING PROTEIN"/>
    <property type="match status" value="1"/>
</dbReference>
<dbReference type="InterPro" id="IPR003156">
    <property type="entry name" value="DHHA1_dom"/>
</dbReference>
<dbReference type="Pfam" id="PF02272">
    <property type="entry name" value="DHHA1"/>
    <property type="match status" value="1"/>
</dbReference>
<dbReference type="Gene3D" id="2.40.30.130">
    <property type="match status" value="1"/>
</dbReference>
<evidence type="ECO:0000313" key="10">
    <source>
        <dbReference type="Proteomes" id="UP000217289"/>
    </source>
</evidence>
<evidence type="ECO:0000256" key="2">
    <source>
        <dbReference type="ARBA" id="ARBA00004496"/>
    </source>
</evidence>
<comment type="cofactor">
    <cofactor evidence="1">
        <name>Zn(2+)</name>
        <dbReference type="ChEBI" id="CHEBI:29105"/>
    </cofactor>
</comment>
<keyword evidence="7" id="KW-0175">Coiled coil</keyword>
<dbReference type="InterPro" id="IPR018163">
    <property type="entry name" value="Thr/Ala-tRNA-synth_IIc_edit"/>
</dbReference>
<proteinExistence type="predicted"/>
<evidence type="ECO:0000256" key="5">
    <source>
        <dbReference type="ARBA" id="ARBA00022833"/>
    </source>
</evidence>
<dbReference type="SUPFAM" id="SSF55186">
    <property type="entry name" value="ThrRS/AlaRS common domain"/>
    <property type="match status" value="1"/>
</dbReference>
<dbReference type="Proteomes" id="UP000217289">
    <property type="component" value="Chromosome"/>
</dbReference>
<dbReference type="AlphaFoldDB" id="A0A250IQD8"/>
<dbReference type="GO" id="GO:0006419">
    <property type="term" value="P:alanyl-tRNA aminoacylation"/>
    <property type="evidence" value="ECO:0007669"/>
    <property type="project" value="InterPro"/>
</dbReference>
<dbReference type="GO" id="GO:0005737">
    <property type="term" value="C:cytoplasm"/>
    <property type="evidence" value="ECO:0007669"/>
    <property type="project" value="UniProtKB-SubCell"/>
</dbReference>
<keyword evidence="5" id="KW-0862">Zinc</keyword>
<name>A0A250IQD8_9BACT</name>
<protein>
    <recommendedName>
        <fullName evidence="3">Alanine--tRNA ligase</fullName>
    </recommendedName>
    <alternativeName>
        <fullName evidence="6">Alanyl-tRNA synthetase</fullName>
    </alternativeName>
</protein>
<dbReference type="GO" id="GO:0046872">
    <property type="term" value="F:metal ion binding"/>
    <property type="evidence" value="ECO:0007669"/>
    <property type="project" value="UniProtKB-KW"/>
</dbReference>
<accession>A0A250IQD8</accession>